<dbReference type="PANTHER" id="PTHR10574:SF435">
    <property type="entry name" value="LAMININ SUBUNIT GAMMA-1"/>
    <property type="match status" value="1"/>
</dbReference>
<evidence type="ECO:0000259" key="4">
    <source>
        <dbReference type="PROSITE" id="PS51117"/>
    </source>
</evidence>
<evidence type="ECO:0000256" key="1">
    <source>
        <dbReference type="ARBA" id="ARBA00023157"/>
    </source>
</evidence>
<reference evidence="5 6" key="1">
    <citation type="submission" date="2013-11" db="EMBL/GenBank/DDBJ databases">
        <title>Genome sequencing of Stegodyphus mimosarum.</title>
        <authorList>
            <person name="Bechsgaard J."/>
        </authorList>
    </citation>
    <scope>NUCLEOTIDE SEQUENCE [LARGE SCALE GENOMIC DNA]</scope>
</reference>
<name>A0A087UXX8_STEMI</name>
<proteinExistence type="predicted"/>
<dbReference type="PANTHER" id="PTHR10574">
    <property type="entry name" value="NETRIN/LAMININ-RELATED"/>
    <property type="match status" value="1"/>
</dbReference>
<feature type="domain" description="Laminin N-terminal" evidence="4">
    <location>
        <begin position="74"/>
        <end position="258"/>
    </location>
</feature>
<dbReference type="InterPro" id="IPR008979">
    <property type="entry name" value="Galactose-bd-like_sf"/>
</dbReference>
<dbReference type="Gene3D" id="2.60.120.260">
    <property type="entry name" value="Galactose-binding domain-like"/>
    <property type="match status" value="1"/>
</dbReference>
<dbReference type="STRING" id="407821.A0A087UXX8"/>
<keyword evidence="3" id="KW-0732">Signal</keyword>
<dbReference type="GO" id="GO:0009887">
    <property type="term" value="P:animal organ morphogenesis"/>
    <property type="evidence" value="ECO:0007669"/>
    <property type="project" value="TreeGrafter"/>
</dbReference>
<dbReference type="Proteomes" id="UP000054359">
    <property type="component" value="Unassembled WGS sequence"/>
</dbReference>
<feature type="chain" id="PRO_5001830993" evidence="3">
    <location>
        <begin position="25"/>
        <end position="258"/>
    </location>
</feature>
<dbReference type="PROSITE" id="PS51117">
    <property type="entry name" value="LAMININ_NTER"/>
    <property type="match status" value="1"/>
</dbReference>
<evidence type="ECO:0000313" key="5">
    <source>
        <dbReference type="EMBL" id="KFM82217.1"/>
    </source>
</evidence>
<dbReference type="SUPFAM" id="SSF49785">
    <property type="entry name" value="Galactose-binding domain-like"/>
    <property type="match status" value="1"/>
</dbReference>
<dbReference type="Pfam" id="PF00055">
    <property type="entry name" value="Laminin_N"/>
    <property type="match status" value="1"/>
</dbReference>
<dbReference type="OrthoDB" id="6427247at2759"/>
<dbReference type="SMART" id="SM00136">
    <property type="entry name" value="LamNT"/>
    <property type="match status" value="1"/>
</dbReference>
<keyword evidence="2" id="KW-0424">Laminin EGF-like domain</keyword>
<dbReference type="InterPro" id="IPR050440">
    <property type="entry name" value="Laminin/Netrin_ECM"/>
</dbReference>
<dbReference type="GO" id="GO:0007411">
    <property type="term" value="P:axon guidance"/>
    <property type="evidence" value="ECO:0007669"/>
    <property type="project" value="TreeGrafter"/>
</dbReference>
<feature type="signal peptide" evidence="3">
    <location>
        <begin position="1"/>
        <end position="24"/>
    </location>
</feature>
<dbReference type="OMA" id="MEWIHIP"/>
<protein>
    <submittedName>
        <fullName evidence="5">Laminin subunit gamma-1</fullName>
    </submittedName>
</protein>
<keyword evidence="1" id="KW-1015">Disulfide bond</keyword>
<dbReference type="AlphaFoldDB" id="A0A087UXX8"/>
<dbReference type="GO" id="GO:0005604">
    <property type="term" value="C:basement membrane"/>
    <property type="evidence" value="ECO:0007669"/>
    <property type="project" value="TreeGrafter"/>
</dbReference>
<sequence length="258" mass="29629">MEWIHIPSLFSFSLFFSFLPLKLSTTDNEYEFDLPSGYDNKLTLLEDYYDKDFKLSWVPLDVEAKPSCTDENRQFKMCTPEFSNAAADRAVEVTNTCGMGRPQEFCRQMGIPWARAPCEICDASIPHRAHLPHHMTDFNTEANLTWWMSETMEDGINYPGQVNLTLDFGKSFDISYIRIRFYSSRPESFAIYKRTSSDSSWTPYQYYSATCNETYNLPDGGYFTRENETQPLCTSEFSDISPLTGGTVLFSTLEGRPG</sequence>
<feature type="non-terminal residue" evidence="5">
    <location>
        <position position="258"/>
    </location>
</feature>
<organism evidence="5 6">
    <name type="scientific">Stegodyphus mimosarum</name>
    <name type="common">African social velvet spider</name>
    <dbReference type="NCBI Taxonomy" id="407821"/>
    <lineage>
        <taxon>Eukaryota</taxon>
        <taxon>Metazoa</taxon>
        <taxon>Ecdysozoa</taxon>
        <taxon>Arthropoda</taxon>
        <taxon>Chelicerata</taxon>
        <taxon>Arachnida</taxon>
        <taxon>Araneae</taxon>
        <taxon>Araneomorphae</taxon>
        <taxon>Entelegynae</taxon>
        <taxon>Eresoidea</taxon>
        <taxon>Eresidae</taxon>
        <taxon>Stegodyphus</taxon>
    </lineage>
</organism>
<evidence type="ECO:0000256" key="2">
    <source>
        <dbReference type="ARBA" id="ARBA00023292"/>
    </source>
</evidence>
<accession>A0A087UXX8</accession>
<gene>
    <name evidence="5" type="ORF">X975_13668</name>
</gene>
<evidence type="ECO:0000256" key="3">
    <source>
        <dbReference type="SAM" id="SignalP"/>
    </source>
</evidence>
<dbReference type="GO" id="GO:0009888">
    <property type="term" value="P:tissue development"/>
    <property type="evidence" value="ECO:0007669"/>
    <property type="project" value="TreeGrafter"/>
</dbReference>
<evidence type="ECO:0000313" key="6">
    <source>
        <dbReference type="Proteomes" id="UP000054359"/>
    </source>
</evidence>
<dbReference type="EMBL" id="KK122204">
    <property type="protein sequence ID" value="KFM82217.1"/>
    <property type="molecule type" value="Genomic_DNA"/>
</dbReference>
<dbReference type="InterPro" id="IPR008211">
    <property type="entry name" value="Laminin_N"/>
</dbReference>
<keyword evidence="6" id="KW-1185">Reference proteome</keyword>